<accession>A0ABY7BTM8</accession>
<keyword evidence="1" id="KW-1133">Transmembrane helix</keyword>
<evidence type="ECO:0000313" key="3">
    <source>
        <dbReference type="EMBL" id="WAN63496.1"/>
    </source>
</evidence>
<gene>
    <name evidence="3" type="ORF">RS022_06620</name>
</gene>
<keyword evidence="1" id="KW-0472">Membrane</keyword>
<dbReference type="Pfam" id="PF12113">
    <property type="entry name" value="SVM_signal"/>
    <property type="match status" value="1"/>
</dbReference>
<evidence type="ECO:0000259" key="2">
    <source>
        <dbReference type="Pfam" id="PF12113"/>
    </source>
</evidence>
<dbReference type="RefSeq" id="WP_268849696.1">
    <property type="nucleotide sequence ID" value="NZ_CP114006.1"/>
</dbReference>
<reference evidence="3 4" key="1">
    <citation type="journal article" date="2023" name="Microbiol. Resour. Announc.">
        <title>Complete Genome of 'Candidatus Phytoplasma rubi' RS, a Phytopathogenic Bacterium Associated with Rubus Stunt Disease.</title>
        <authorList>
            <person name="Duckeck D."/>
            <person name="Zubert C."/>
            <person name="Bohm J.W."/>
            <person name="Carminati G."/>
            <person name="Schneider B."/>
            <person name="Kube M."/>
        </authorList>
    </citation>
    <scope>NUCLEOTIDE SEQUENCE [LARGE SCALE GENOMIC DNA]</scope>
    <source>
        <strain evidence="3 4">RS</strain>
    </source>
</reference>
<feature type="domain" description="Sequence-variable mosaic (SVM) signal sequence" evidence="2">
    <location>
        <begin position="1"/>
        <end position="33"/>
    </location>
</feature>
<sequence>MFKIQNNLLLLNVFLFIGLVLLFVINNNQVIAMNNGQNHEQLEQHQILQNMISKEARIVQQIVNARNNNFPEKMINLLRQQHKRINQQIYNQQTFIFLENQKLALIEEMDIALNNTPLYSSKRHINIIRNIQIRINQNQTQINTIIQQRQNNL</sequence>
<name>A0ABY7BTM8_9MOLU</name>
<dbReference type="EMBL" id="CP114006">
    <property type="protein sequence ID" value="WAN63496.1"/>
    <property type="molecule type" value="Genomic_DNA"/>
</dbReference>
<proteinExistence type="predicted"/>
<dbReference type="Proteomes" id="UP001164727">
    <property type="component" value="Chromosome"/>
</dbReference>
<keyword evidence="4" id="KW-1185">Reference proteome</keyword>
<evidence type="ECO:0000256" key="1">
    <source>
        <dbReference type="SAM" id="Phobius"/>
    </source>
</evidence>
<feature type="transmembrane region" description="Helical" evidence="1">
    <location>
        <begin position="7"/>
        <end position="25"/>
    </location>
</feature>
<dbReference type="InterPro" id="IPR021970">
    <property type="entry name" value="SVM_signal"/>
</dbReference>
<protein>
    <submittedName>
        <fullName evidence="3">SVM family protein</fullName>
    </submittedName>
</protein>
<organism evidence="3 4">
    <name type="scientific">Candidatus Phytoplasma rubi</name>
    <dbReference type="NCBI Taxonomy" id="399025"/>
    <lineage>
        <taxon>Bacteria</taxon>
        <taxon>Bacillati</taxon>
        <taxon>Mycoplasmatota</taxon>
        <taxon>Mollicutes</taxon>
        <taxon>Acholeplasmatales</taxon>
        <taxon>Acholeplasmataceae</taxon>
        <taxon>Candidatus Phytoplasma</taxon>
        <taxon>16SrV (Elm yellows group)</taxon>
    </lineage>
</organism>
<keyword evidence="1" id="KW-0812">Transmembrane</keyword>
<evidence type="ECO:0000313" key="4">
    <source>
        <dbReference type="Proteomes" id="UP001164727"/>
    </source>
</evidence>